<feature type="region of interest" description="Disordered" evidence="1">
    <location>
        <begin position="23"/>
        <end position="46"/>
    </location>
</feature>
<feature type="compositionally biased region" description="Polar residues" evidence="1">
    <location>
        <begin position="895"/>
        <end position="906"/>
    </location>
</feature>
<name>A0A8H6KQ10_9PEZI</name>
<comment type="caution">
    <text evidence="2">The sequence shown here is derived from an EMBL/GenBank/DDBJ whole genome shotgun (WGS) entry which is preliminary data.</text>
</comment>
<reference evidence="2" key="1">
    <citation type="journal article" date="2020" name="Phytopathology">
        <title>Genome Sequence Resources of Colletotrichum truncatum, C. plurivorum, C. musicola, and C. sojae: Four Species Pathogenic to Soybean (Glycine max).</title>
        <authorList>
            <person name="Rogerio F."/>
            <person name="Boufleur T.R."/>
            <person name="Ciampi-Guillardi M."/>
            <person name="Sukno S.A."/>
            <person name="Thon M.R."/>
            <person name="Massola Junior N.S."/>
            <person name="Baroncelli R."/>
        </authorList>
    </citation>
    <scope>NUCLEOTIDE SEQUENCE</scope>
    <source>
        <strain evidence="2">LFN00145</strain>
    </source>
</reference>
<dbReference type="Proteomes" id="UP000654918">
    <property type="component" value="Unassembled WGS sequence"/>
</dbReference>
<feature type="region of interest" description="Disordered" evidence="1">
    <location>
        <begin position="784"/>
        <end position="913"/>
    </location>
</feature>
<feature type="compositionally biased region" description="Polar residues" evidence="1">
    <location>
        <begin position="867"/>
        <end position="880"/>
    </location>
</feature>
<dbReference type="SUPFAM" id="SSF52540">
    <property type="entry name" value="P-loop containing nucleoside triphosphate hydrolases"/>
    <property type="match status" value="1"/>
</dbReference>
<proteinExistence type="predicted"/>
<dbReference type="PANTHER" id="PTHR48187">
    <property type="entry name" value="LD21810P"/>
    <property type="match status" value="1"/>
</dbReference>
<dbReference type="Gene3D" id="3.40.50.300">
    <property type="entry name" value="P-loop containing nucleotide triphosphate hydrolases"/>
    <property type="match status" value="1"/>
</dbReference>
<feature type="compositionally biased region" description="Low complexity" evidence="1">
    <location>
        <begin position="706"/>
        <end position="717"/>
    </location>
</feature>
<accession>A0A8H6KQ10</accession>
<feature type="compositionally biased region" description="Basic and acidic residues" evidence="1">
    <location>
        <begin position="849"/>
        <end position="865"/>
    </location>
</feature>
<evidence type="ECO:0000313" key="3">
    <source>
        <dbReference type="Proteomes" id="UP000654918"/>
    </source>
</evidence>
<dbReference type="GO" id="GO:0043531">
    <property type="term" value="F:ADP binding"/>
    <property type="evidence" value="ECO:0007669"/>
    <property type="project" value="InterPro"/>
</dbReference>
<feature type="region of interest" description="Disordered" evidence="1">
    <location>
        <begin position="625"/>
        <end position="676"/>
    </location>
</feature>
<keyword evidence="3" id="KW-1185">Reference proteome</keyword>
<feature type="compositionally biased region" description="Polar residues" evidence="1">
    <location>
        <begin position="784"/>
        <end position="798"/>
    </location>
</feature>
<feature type="region of interest" description="Disordered" evidence="1">
    <location>
        <begin position="695"/>
        <end position="752"/>
    </location>
</feature>
<feature type="compositionally biased region" description="Polar residues" evidence="1">
    <location>
        <begin position="821"/>
        <end position="830"/>
    </location>
</feature>
<feature type="region of interest" description="Disordered" evidence="1">
    <location>
        <begin position="1067"/>
        <end position="1089"/>
    </location>
</feature>
<dbReference type="AlphaFoldDB" id="A0A8H6KQ10"/>
<feature type="region of interest" description="Disordered" evidence="1">
    <location>
        <begin position="953"/>
        <end position="1020"/>
    </location>
</feature>
<dbReference type="PANTHER" id="PTHR48187:SF2">
    <property type="entry name" value="LD21810P"/>
    <property type="match status" value="1"/>
</dbReference>
<gene>
    <name evidence="2" type="ORF">CPLU01_04716</name>
</gene>
<evidence type="ECO:0000313" key="2">
    <source>
        <dbReference type="EMBL" id="KAF6834821.1"/>
    </source>
</evidence>
<feature type="region of interest" description="Disordered" evidence="1">
    <location>
        <begin position="1134"/>
        <end position="1158"/>
    </location>
</feature>
<sequence length="1158" mass="129039">MINAKLDFGSRDVPPTSFGYTIGRAHGSRDGSIQDLPSPREPPFVHPDRFRPNSFFKGREQELRDLHRMLMDKKRRSEGTSAVLIQGIPGAGKTHLARQYVFNHKDDYPAGIYWIRSTTLQDMEDGFWRIAKDEAIREMVDKENKHDLSNPQNMVKIVRSWFNDYDGWLLVFDGIRFDDPDVQDFIPDRKNTSLIFTSTERAVEGDHLLDNPRVMKLNLLPVQDAQELLLEEMGKKQPYTTDDLSRALDLVQMMDRLPLMIHAAAQQMNTTREPLAKYVRGFKRKPKVGGMLPAYTAIRDQLQHRGDTSALNLIYILSFFSQLVPVEMLALGLKALDKRTPVKTDTTGHKRSLTRTLVTLIKFALIERNEMDDIPSSSSRDSRQSVDVTEDPLDVLRIHSVVQAFFVQLLDEEKQLAFWLERAIRVFCHSFDEADSIMKRDPATGLPDDYRRYAIHGKKLMEHLDRLHKPTETFNGNVVDLAAAKSDLKARLARLPEEIDGLQRIISSNIVDGKQVVEHSSVFERSNSMSSLSTDNSNGARLSLYGRLPGEDYVQHESPTTYDGSHHFHMPDHRIPQIEEPQAEDQFPDDRTVTPYPPDIISDYPDSKEPEWTLISNHRSVKKIKERRYHDRGGSWREGSVNDPRVSVNRETARGLISPPGSTGEARSRSRSRLSAGSEAEAKLSYLYTRAPALPRGGGNIYKGRSSSASSAGTAASIQPRSDRPSYAEPLSDTAIEDETPLSPTISNPLSRAGTLDRMATYDSMSIDSLRTVDADVPSSTSFTWHRTIQTQPFSTTHPPDESRTNNTTADGHGQEGRSIPSMSYLSSVLSRFRRPASEPKTSITRSGKSKERFKPESPFSKKPENQPATHQGGTRTANSGLGERQPPSYPGLQDVTNSSGSLQHDSAARQHTSDQLLHGYYPEDHYDEALSRPDLSIGRPAVNISSPATTVLSSPVFSRSPDGYTSQPMTRNPSSNHPVDVSSRPSGISPRSNSGSRASLNRSPVPSLVETEPSPRIIPLDMSTTSYEAWTRRENGNSRRSAPLVDGNKVPVSHWLANARIPSFEAHPESPDLTNPRTTPRIATGGENMVRSGSGGIRLDGRIISFGDIPVDIAAASRREARYRERLQQAAVLERNDSNGAGSSTDAPPVGLGIMPR</sequence>
<dbReference type="InterPro" id="IPR027417">
    <property type="entry name" value="P-loop_NTPase"/>
</dbReference>
<feature type="compositionally biased region" description="Polar residues" evidence="1">
    <location>
        <begin position="953"/>
        <end position="1005"/>
    </location>
</feature>
<protein>
    <submittedName>
        <fullName evidence="2">LipA and NB-ARC domain-containing protein</fullName>
    </submittedName>
</protein>
<evidence type="ECO:0000256" key="1">
    <source>
        <dbReference type="SAM" id="MobiDB-lite"/>
    </source>
</evidence>
<organism evidence="2 3">
    <name type="scientific">Colletotrichum plurivorum</name>
    <dbReference type="NCBI Taxonomy" id="2175906"/>
    <lineage>
        <taxon>Eukaryota</taxon>
        <taxon>Fungi</taxon>
        <taxon>Dikarya</taxon>
        <taxon>Ascomycota</taxon>
        <taxon>Pezizomycotina</taxon>
        <taxon>Sordariomycetes</taxon>
        <taxon>Hypocreomycetidae</taxon>
        <taxon>Glomerellales</taxon>
        <taxon>Glomerellaceae</taxon>
        <taxon>Colletotrichum</taxon>
        <taxon>Colletotrichum orchidearum species complex</taxon>
    </lineage>
</organism>
<dbReference type="EMBL" id="WIGO01000045">
    <property type="protein sequence ID" value="KAF6834821.1"/>
    <property type="molecule type" value="Genomic_DNA"/>
</dbReference>